<feature type="binding site" evidence="5">
    <location>
        <position position="78"/>
    </location>
    <ligand>
        <name>S-adenosyl-L-methionine</name>
        <dbReference type="ChEBI" id="CHEBI:59789"/>
    </ligand>
</feature>
<dbReference type="AlphaFoldDB" id="A0A9D9J350"/>
<evidence type="ECO:0000256" key="2">
    <source>
        <dbReference type="ARBA" id="ARBA00022603"/>
    </source>
</evidence>
<reference evidence="6" key="1">
    <citation type="submission" date="2020-10" db="EMBL/GenBank/DDBJ databases">
        <authorList>
            <person name="Gilroy R."/>
        </authorList>
    </citation>
    <scope>NUCLEOTIDE SEQUENCE</scope>
    <source>
        <strain evidence="6">B2-16538</strain>
    </source>
</reference>
<dbReference type="PROSITE" id="PS01183">
    <property type="entry name" value="UBIE_1"/>
    <property type="match status" value="1"/>
</dbReference>
<dbReference type="HAMAP" id="MF_01813">
    <property type="entry name" value="MenG_UbiE_methyltr"/>
    <property type="match status" value="1"/>
</dbReference>
<sequence>MPKKEGIRKLFDSIAPEYDRLNHLLSLDIDKRWRRKAIAEAVCPGKAQEILDVACGTGDFTIGTAMAAAEGSRVTGIDLSEGMLDIGRKKAAQAGLGDKIEMVQGDCESLPYQDHSFDRVTVAFGVRNFEHLDIGLKEMLRVLKPGGKAVILELSTPQNPILNFLYRLYFLHILPAIGGLVSGDKGAYRYLPASVIRFPGPAEFMRLMSECGYTDVRHRAFTCGICRMYTGIRKETL</sequence>
<dbReference type="InterPro" id="IPR029063">
    <property type="entry name" value="SAM-dependent_MTases_sf"/>
</dbReference>
<dbReference type="CDD" id="cd02440">
    <property type="entry name" value="AdoMet_MTases"/>
    <property type="match status" value="1"/>
</dbReference>
<dbReference type="GO" id="GO:0032259">
    <property type="term" value="P:methylation"/>
    <property type="evidence" value="ECO:0007669"/>
    <property type="project" value="UniProtKB-KW"/>
</dbReference>
<evidence type="ECO:0000256" key="3">
    <source>
        <dbReference type="ARBA" id="ARBA00022679"/>
    </source>
</evidence>
<evidence type="ECO:0000313" key="6">
    <source>
        <dbReference type="EMBL" id="MBO8485619.1"/>
    </source>
</evidence>
<accession>A0A9D9J350</accession>
<dbReference type="Gene3D" id="3.40.50.150">
    <property type="entry name" value="Vaccinia Virus protein VP39"/>
    <property type="match status" value="1"/>
</dbReference>
<dbReference type="PROSITE" id="PS51608">
    <property type="entry name" value="SAM_MT_UBIE"/>
    <property type="match status" value="1"/>
</dbReference>
<comment type="pathway">
    <text evidence="5">Quinol/quinone metabolism; menaquinone biosynthesis; menaquinol from 1,4-dihydroxy-2-naphthoate: step 2/2.</text>
</comment>
<evidence type="ECO:0000256" key="4">
    <source>
        <dbReference type="ARBA" id="ARBA00022691"/>
    </source>
</evidence>
<keyword evidence="1 5" id="KW-0474">Menaquinone biosynthesis</keyword>
<dbReference type="InterPro" id="IPR023576">
    <property type="entry name" value="UbiE/COQ5_MeTrFase_CS"/>
</dbReference>
<dbReference type="InterPro" id="IPR004033">
    <property type="entry name" value="UbiE/COQ5_MeTrFase"/>
</dbReference>
<feature type="binding site" evidence="5">
    <location>
        <position position="57"/>
    </location>
    <ligand>
        <name>S-adenosyl-L-methionine</name>
        <dbReference type="ChEBI" id="CHEBI:59789"/>
    </ligand>
</feature>
<comment type="function">
    <text evidence="5">Methyltransferase required for the conversion of demethylmenaquinol (DMKH2) to menaquinol (MKH2).</text>
</comment>
<dbReference type="NCBIfam" id="TIGR01934">
    <property type="entry name" value="MenG_MenH_UbiE"/>
    <property type="match status" value="1"/>
</dbReference>
<dbReference type="PROSITE" id="PS01184">
    <property type="entry name" value="UBIE_2"/>
    <property type="match status" value="1"/>
</dbReference>
<protein>
    <recommendedName>
        <fullName evidence="5">Demethylmenaquinone methyltransferase</fullName>
        <ecNumber evidence="5">2.1.1.163</ecNumber>
    </recommendedName>
</protein>
<organism evidence="6 7">
    <name type="scientific">Candidatus Cryptobacteroides excrementavium</name>
    <dbReference type="NCBI Taxonomy" id="2840759"/>
    <lineage>
        <taxon>Bacteria</taxon>
        <taxon>Pseudomonadati</taxon>
        <taxon>Bacteroidota</taxon>
        <taxon>Bacteroidia</taxon>
        <taxon>Bacteroidales</taxon>
        <taxon>Candidatus Cryptobacteroides</taxon>
    </lineage>
</organism>
<dbReference type="NCBIfam" id="NF001244">
    <property type="entry name" value="PRK00216.1-5"/>
    <property type="match status" value="1"/>
</dbReference>
<evidence type="ECO:0000256" key="5">
    <source>
        <dbReference type="HAMAP-Rule" id="MF_01813"/>
    </source>
</evidence>
<dbReference type="PANTHER" id="PTHR43591:SF24">
    <property type="entry name" value="2-METHOXY-6-POLYPRENYL-1,4-BENZOQUINOL METHYLASE, MITOCHONDRIAL"/>
    <property type="match status" value="1"/>
</dbReference>
<keyword evidence="4 5" id="KW-0949">S-adenosyl-L-methionine</keyword>
<dbReference type="Proteomes" id="UP000823750">
    <property type="component" value="Unassembled WGS sequence"/>
</dbReference>
<dbReference type="PANTHER" id="PTHR43591">
    <property type="entry name" value="METHYLTRANSFERASE"/>
    <property type="match status" value="1"/>
</dbReference>
<gene>
    <name evidence="6" type="primary">ubiE</name>
    <name evidence="5" type="synonym">menG</name>
    <name evidence="6" type="ORF">IAB78_04255</name>
</gene>
<dbReference type="Pfam" id="PF01209">
    <property type="entry name" value="Ubie_methyltran"/>
    <property type="match status" value="1"/>
</dbReference>
<keyword evidence="3 5" id="KW-0808">Transferase</keyword>
<reference evidence="6" key="2">
    <citation type="journal article" date="2021" name="PeerJ">
        <title>Extensive microbial diversity within the chicken gut microbiome revealed by metagenomics and culture.</title>
        <authorList>
            <person name="Gilroy R."/>
            <person name="Ravi A."/>
            <person name="Getino M."/>
            <person name="Pursley I."/>
            <person name="Horton D.L."/>
            <person name="Alikhan N.F."/>
            <person name="Baker D."/>
            <person name="Gharbi K."/>
            <person name="Hall N."/>
            <person name="Watson M."/>
            <person name="Adriaenssens E.M."/>
            <person name="Foster-Nyarko E."/>
            <person name="Jarju S."/>
            <person name="Secka A."/>
            <person name="Antonio M."/>
            <person name="Oren A."/>
            <person name="Chaudhuri R.R."/>
            <person name="La Ragione R."/>
            <person name="Hildebrand F."/>
            <person name="Pallen M.J."/>
        </authorList>
    </citation>
    <scope>NUCLEOTIDE SEQUENCE</scope>
    <source>
        <strain evidence="6">B2-16538</strain>
    </source>
</reference>
<evidence type="ECO:0000313" key="7">
    <source>
        <dbReference type="Proteomes" id="UP000823750"/>
    </source>
</evidence>
<dbReference type="GO" id="GO:0009234">
    <property type="term" value="P:menaquinone biosynthetic process"/>
    <property type="evidence" value="ECO:0007669"/>
    <property type="project" value="UniProtKB-UniRule"/>
</dbReference>
<keyword evidence="2 5" id="KW-0489">Methyltransferase</keyword>
<name>A0A9D9J350_9BACT</name>
<comment type="similarity">
    <text evidence="5">Belongs to the class I-like SAM-binding methyltransferase superfamily. MenG/UbiE family.</text>
</comment>
<dbReference type="EMBL" id="JADILX010000074">
    <property type="protein sequence ID" value="MBO8485619.1"/>
    <property type="molecule type" value="Genomic_DNA"/>
</dbReference>
<comment type="caution">
    <text evidence="6">The sequence shown here is derived from an EMBL/GenBank/DDBJ whole genome shotgun (WGS) entry which is preliminary data.</text>
</comment>
<comment type="caution">
    <text evidence="5">Lacks conserved residue(s) required for the propagation of feature annotation.</text>
</comment>
<evidence type="ECO:0000256" key="1">
    <source>
        <dbReference type="ARBA" id="ARBA00022428"/>
    </source>
</evidence>
<feature type="binding site" evidence="5">
    <location>
        <begin position="106"/>
        <end position="107"/>
    </location>
    <ligand>
        <name>S-adenosyl-L-methionine</name>
        <dbReference type="ChEBI" id="CHEBI:59789"/>
    </ligand>
</feature>
<comment type="catalytic activity">
    <reaction evidence="5">
        <text>a 2-demethylmenaquinol + S-adenosyl-L-methionine = a menaquinol + S-adenosyl-L-homocysteine + H(+)</text>
        <dbReference type="Rhea" id="RHEA:42640"/>
        <dbReference type="Rhea" id="RHEA-COMP:9539"/>
        <dbReference type="Rhea" id="RHEA-COMP:9563"/>
        <dbReference type="ChEBI" id="CHEBI:15378"/>
        <dbReference type="ChEBI" id="CHEBI:18151"/>
        <dbReference type="ChEBI" id="CHEBI:55437"/>
        <dbReference type="ChEBI" id="CHEBI:57856"/>
        <dbReference type="ChEBI" id="CHEBI:59789"/>
        <dbReference type="EC" id="2.1.1.163"/>
    </reaction>
</comment>
<dbReference type="GO" id="GO:0043770">
    <property type="term" value="F:demethylmenaquinone methyltransferase activity"/>
    <property type="evidence" value="ECO:0007669"/>
    <property type="project" value="UniProtKB-UniRule"/>
</dbReference>
<proteinExistence type="inferred from homology"/>
<dbReference type="SUPFAM" id="SSF53335">
    <property type="entry name" value="S-adenosyl-L-methionine-dependent methyltransferases"/>
    <property type="match status" value="1"/>
</dbReference>
<dbReference type="EC" id="2.1.1.163" evidence="5"/>